<dbReference type="SUPFAM" id="SSF52540">
    <property type="entry name" value="P-loop containing nucleoside triphosphate hydrolases"/>
    <property type="match status" value="1"/>
</dbReference>
<reference evidence="9 10" key="1">
    <citation type="journal article" date="2018" name="PLoS Genet.">
        <title>Population sequencing reveals clonal diversity and ancestral inbreeding in the grapevine cultivar Chardonnay.</title>
        <authorList>
            <person name="Roach M.J."/>
            <person name="Johnson D.L."/>
            <person name="Bohlmann J."/>
            <person name="van Vuuren H.J."/>
            <person name="Jones S.J."/>
            <person name="Pretorius I.S."/>
            <person name="Schmidt S.A."/>
            <person name="Borneman A.R."/>
        </authorList>
    </citation>
    <scope>NUCLEOTIDE SEQUENCE [LARGE SCALE GENOMIC DNA]</scope>
    <source>
        <strain evidence="10">cv. Chardonnay</strain>
        <tissue evidence="9">Leaf</tissue>
    </source>
</reference>
<name>A0A438ID51_VITVI</name>
<dbReference type="Pfam" id="PF13087">
    <property type="entry name" value="AAA_12"/>
    <property type="match status" value="1"/>
</dbReference>
<evidence type="ECO:0000259" key="8">
    <source>
        <dbReference type="Pfam" id="PF20073"/>
    </source>
</evidence>
<feature type="domain" description="DNA2/NAM7 helicase-like C-terminal" evidence="7">
    <location>
        <begin position="681"/>
        <end position="877"/>
    </location>
</feature>
<dbReference type="InterPro" id="IPR041679">
    <property type="entry name" value="DNA2/NAM7-like_C"/>
</dbReference>
<comment type="caution">
    <text evidence="9">The sequence shown here is derived from an EMBL/GenBank/DDBJ whole genome shotgun (WGS) entry which is preliminary data.</text>
</comment>
<evidence type="ECO:0000259" key="6">
    <source>
        <dbReference type="Pfam" id="PF13086"/>
    </source>
</evidence>
<protein>
    <submittedName>
        <fullName evidence="9">Putative helicase MAGATAMA 3</fullName>
    </submittedName>
</protein>
<dbReference type="PANTHER" id="PTHR10887">
    <property type="entry name" value="DNA2/NAM7 HELICASE FAMILY"/>
    <property type="match status" value="1"/>
</dbReference>
<evidence type="ECO:0000256" key="2">
    <source>
        <dbReference type="ARBA" id="ARBA00022801"/>
    </source>
</evidence>
<organism evidence="9 10">
    <name type="scientific">Vitis vinifera</name>
    <name type="common">Grape</name>
    <dbReference type="NCBI Taxonomy" id="29760"/>
    <lineage>
        <taxon>Eukaryota</taxon>
        <taxon>Viridiplantae</taxon>
        <taxon>Streptophyta</taxon>
        <taxon>Embryophyta</taxon>
        <taxon>Tracheophyta</taxon>
        <taxon>Spermatophyta</taxon>
        <taxon>Magnoliopsida</taxon>
        <taxon>eudicotyledons</taxon>
        <taxon>Gunneridae</taxon>
        <taxon>Pentapetalae</taxon>
        <taxon>rosids</taxon>
        <taxon>Vitales</taxon>
        <taxon>Vitaceae</taxon>
        <taxon>Viteae</taxon>
        <taxon>Vitis</taxon>
    </lineage>
</organism>
<dbReference type="GO" id="GO:0004386">
    <property type="term" value="F:helicase activity"/>
    <property type="evidence" value="ECO:0007669"/>
    <property type="project" value="UniProtKB-KW"/>
</dbReference>
<dbReference type="EMBL" id="QGNW01000120">
    <property type="protein sequence ID" value="RVW94604.1"/>
    <property type="molecule type" value="Genomic_DNA"/>
</dbReference>
<dbReference type="Gene3D" id="3.40.50.300">
    <property type="entry name" value="P-loop containing nucleotide triphosphate hydrolases"/>
    <property type="match status" value="3"/>
</dbReference>
<dbReference type="GO" id="GO:0016787">
    <property type="term" value="F:hydrolase activity"/>
    <property type="evidence" value="ECO:0007669"/>
    <property type="project" value="UniProtKB-KW"/>
</dbReference>
<evidence type="ECO:0000256" key="3">
    <source>
        <dbReference type="ARBA" id="ARBA00022806"/>
    </source>
</evidence>
<evidence type="ECO:0000259" key="7">
    <source>
        <dbReference type="Pfam" id="PF13087"/>
    </source>
</evidence>
<dbReference type="Pfam" id="PF20073">
    <property type="entry name" value="DUF6469"/>
    <property type="match status" value="1"/>
</dbReference>
<dbReference type="InterPro" id="IPR041677">
    <property type="entry name" value="DNA2/NAM7_AAA_11"/>
</dbReference>
<feature type="region of interest" description="Disordered" evidence="5">
    <location>
        <begin position="447"/>
        <end position="476"/>
    </location>
</feature>
<gene>
    <name evidence="9" type="primary">MAA3_1</name>
    <name evidence="9" type="ORF">CK203_030899</name>
</gene>
<evidence type="ECO:0000256" key="1">
    <source>
        <dbReference type="ARBA" id="ARBA00022741"/>
    </source>
</evidence>
<dbReference type="GO" id="GO:0005524">
    <property type="term" value="F:ATP binding"/>
    <property type="evidence" value="ECO:0007669"/>
    <property type="project" value="UniProtKB-KW"/>
</dbReference>
<dbReference type="InterPro" id="IPR047187">
    <property type="entry name" value="SF1_C_Upf1"/>
</dbReference>
<proteinExistence type="predicted"/>
<feature type="domain" description="DNA2/NAM7 helicase helicase" evidence="6">
    <location>
        <begin position="575"/>
        <end position="673"/>
    </location>
</feature>
<evidence type="ECO:0000256" key="4">
    <source>
        <dbReference type="ARBA" id="ARBA00022840"/>
    </source>
</evidence>
<dbReference type="InterPro" id="IPR045529">
    <property type="entry name" value="DUF6469"/>
</dbReference>
<feature type="domain" description="DUF6469" evidence="8">
    <location>
        <begin position="83"/>
        <end position="205"/>
    </location>
</feature>
<accession>A0A438ID51</accession>
<evidence type="ECO:0000313" key="10">
    <source>
        <dbReference type="Proteomes" id="UP000288805"/>
    </source>
</evidence>
<dbReference type="PANTHER" id="PTHR10887:SF515">
    <property type="entry name" value="P-LOOP CONTAINING NUCLEOSIDE TRIPHOSPHATE HYDROLASES SUPERFAMILY PROTEIN"/>
    <property type="match status" value="1"/>
</dbReference>
<feature type="domain" description="DNA2/NAM7 helicase helicase" evidence="6">
    <location>
        <begin position="249"/>
        <end position="430"/>
    </location>
</feature>
<evidence type="ECO:0000313" key="9">
    <source>
        <dbReference type="EMBL" id="RVW94604.1"/>
    </source>
</evidence>
<keyword evidence="3 9" id="KW-0347">Helicase</keyword>
<dbReference type="InterPro" id="IPR045055">
    <property type="entry name" value="DNA2/NAM7-like"/>
</dbReference>
<dbReference type="InterPro" id="IPR027417">
    <property type="entry name" value="P-loop_NTPase"/>
</dbReference>
<dbReference type="Pfam" id="PF13086">
    <property type="entry name" value="AAA_11"/>
    <property type="match status" value="2"/>
</dbReference>
<evidence type="ECO:0000256" key="5">
    <source>
        <dbReference type="SAM" id="MobiDB-lite"/>
    </source>
</evidence>
<dbReference type="AlphaFoldDB" id="A0A438ID51"/>
<dbReference type="CDD" id="cd18808">
    <property type="entry name" value="SF1_C_Upf1"/>
    <property type="match status" value="1"/>
</dbReference>
<keyword evidence="2" id="KW-0378">Hydrolase</keyword>
<dbReference type="GO" id="GO:0005694">
    <property type="term" value="C:chromosome"/>
    <property type="evidence" value="ECO:0007669"/>
    <property type="project" value="UniProtKB-ARBA"/>
</dbReference>
<keyword evidence="4" id="KW-0067">ATP-binding</keyword>
<dbReference type="FunFam" id="3.40.50.300:FF:000326">
    <property type="entry name" value="P-loop containing nucleoside triphosphate hydrolase"/>
    <property type="match status" value="1"/>
</dbReference>
<keyword evidence="1" id="KW-0547">Nucleotide-binding</keyword>
<sequence length="1106" mass="125469">MRRVNVRRVTGTGGNLTDVVFSWSLDNVLDENFYKRQVGKIPMEFLSKPVYMTSFIPALLEEIRADLLSSMKTVFEDHASDPPVREVQFVEESTRYGPPKNLYNISLKGERVAENDAVTYKPENGDIIALTDTRPNSIDDSKRSERSYLIAFIQGSRKDSDEFQIVSSKPIEFEQNMQEDGKRNTLYAVFLINLTTNICIWNSLTQGLQGGSMAIIEKVLRPNSYAGGRCKICSSGSVSDSVARINSFKLNRSQKAAVLSCLATANCHHQNSVELIKGPPGTGKTNTVGSLLCALLGMKCRTLACAPTNIAVLEVAARVLSLVEESLEYDAYGLGDIVLFGSSEGMNIDDDSDLHDVFLDTRARILVRCFARHSGWKHCLESMINLLEGTKEDRILYMEDRTNKDNNRHKEKKHEKGILEDEKLEICKEREEVQYFEDPKSKKIWKMVGGQTSKGKKNKERQPKVPSPETDKLLYGAKEDKGELTQNKNNRVATGGHHDFLMSEKFVERFDFVGEQLKLFTEALYTHLPTSFISLEVVKDMVRALDLLERLKEVLHECEDVGKCADLLPELYSTREECLQSLKCLCKKITLPNFYTDDKIKKFCLEKACLLFCTASSSVKLKMKGMTPVELLVIDEAAQLKECESTIPLQISGLRHAILVGDEMQLPALVKSKISEKAGFGRSLFERLVLLKHEYHLLNIQYRMHPSISFFPNKEFYENQISDAPNVKDRSYEKQFLQGSMYGPYSFVNVAYGKEEFENHSSRNMVEVAVVSEVVTSLFKESVSKKQKVSVGVISPYKAQVIAIQEKLGKIYNTDEERDFSVKVCTVDGFQGGEEDVIIISTVRGNEKGLVGFLSKRQRANVSLTRARHCLWIFGESETLVASGTVWKRVVEDAKERGCFYNASAEKNLAQAMAISLVEQGQLDDLHDIASLLFGKARWKVFFSDEFWESMVSIFNTEVHKEVVSLLEKLSRGWRLKDRNFYTIHGNLLVQYNVIGQFNLLWSVDILEDDSYCIQILKVCDIVSFRETSRAVKQLCSLFENYTDDRIQRCKFKRLEGKLEVPMIWPINHDGCSVEVSNSFASLSLDDQLEEYAYKIEGVILRIIAY</sequence>
<dbReference type="Proteomes" id="UP000288805">
    <property type="component" value="Unassembled WGS sequence"/>
</dbReference>